<organism evidence="1">
    <name type="scientific">viral metagenome</name>
    <dbReference type="NCBI Taxonomy" id="1070528"/>
    <lineage>
        <taxon>unclassified sequences</taxon>
        <taxon>metagenomes</taxon>
        <taxon>organismal metagenomes</taxon>
    </lineage>
</organism>
<dbReference type="AlphaFoldDB" id="A0A6M3JFW6"/>
<dbReference type="EMBL" id="MT143341">
    <property type="protein sequence ID" value="QJA95754.1"/>
    <property type="molecule type" value="Genomic_DNA"/>
</dbReference>
<evidence type="ECO:0000313" key="2">
    <source>
        <dbReference type="EMBL" id="QJA95754.1"/>
    </source>
</evidence>
<sequence>MKSVAYFKSKHSYFFSRDRKAFHRDMEYDAYADCLIVRQKNHNDIGSYFTAYREMDGITDDLFFLTSARTKEDLKIKIDIKLSEALNETTM</sequence>
<name>A0A6M3JFW6_9ZZZZ</name>
<proteinExistence type="predicted"/>
<evidence type="ECO:0000313" key="1">
    <source>
        <dbReference type="EMBL" id="QJA68690.1"/>
    </source>
</evidence>
<protein>
    <submittedName>
        <fullName evidence="1">Uncharacterized protein</fullName>
    </submittedName>
</protein>
<accession>A0A6M3JFW6</accession>
<gene>
    <name evidence="1" type="ORF">MM415A05916_0003</name>
    <name evidence="2" type="ORF">MM415B05189_0006</name>
</gene>
<reference evidence="1" key="1">
    <citation type="submission" date="2020-03" db="EMBL/GenBank/DDBJ databases">
        <title>The deep terrestrial virosphere.</title>
        <authorList>
            <person name="Holmfeldt K."/>
            <person name="Nilsson E."/>
            <person name="Simone D."/>
            <person name="Lopez-Fernandez M."/>
            <person name="Wu X."/>
            <person name="de Brujin I."/>
            <person name="Lundin D."/>
            <person name="Andersson A."/>
            <person name="Bertilsson S."/>
            <person name="Dopson M."/>
        </authorList>
    </citation>
    <scope>NUCLEOTIDE SEQUENCE</scope>
    <source>
        <strain evidence="1">MM415A05916</strain>
        <strain evidence="2">MM415B05189</strain>
    </source>
</reference>
<dbReference type="EMBL" id="MT141640">
    <property type="protein sequence ID" value="QJA68690.1"/>
    <property type="molecule type" value="Genomic_DNA"/>
</dbReference>